<reference evidence="1" key="1">
    <citation type="journal article" date="2021" name="Nat. Commun.">
        <title>Genomic analyses provide insights into spinach domestication and the genetic basis of agronomic traits.</title>
        <authorList>
            <person name="Cai X."/>
            <person name="Sun X."/>
            <person name="Xu C."/>
            <person name="Sun H."/>
            <person name="Wang X."/>
            <person name="Ge C."/>
            <person name="Zhang Z."/>
            <person name="Wang Q."/>
            <person name="Fei Z."/>
            <person name="Jiao C."/>
            <person name="Wang Q."/>
        </authorList>
    </citation>
    <scope>NUCLEOTIDE SEQUENCE [LARGE SCALE GENOMIC DNA]</scope>
    <source>
        <strain evidence="1">cv. Varoflay</strain>
    </source>
</reference>
<organism evidence="1 2">
    <name type="scientific">Spinacia oleracea</name>
    <name type="common">Spinach</name>
    <dbReference type="NCBI Taxonomy" id="3562"/>
    <lineage>
        <taxon>Eukaryota</taxon>
        <taxon>Viridiplantae</taxon>
        <taxon>Streptophyta</taxon>
        <taxon>Embryophyta</taxon>
        <taxon>Tracheophyta</taxon>
        <taxon>Spermatophyta</taxon>
        <taxon>Magnoliopsida</taxon>
        <taxon>eudicotyledons</taxon>
        <taxon>Gunneridae</taxon>
        <taxon>Pentapetalae</taxon>
        <taxon>Caryophyllales</taxon>
        <taxon>Chenopodiaceae</taxon>
        <taxon>Chenopodioideae</taxon>
        <taxon>Anserineae</taxon>
        <taxon>Spinacia</taxon>
    </lineage>
</organism>
<evidence type="ECO:0000313" key="2">
    <source>
        <dbReference type="RefSeq" id="XP_056688355.1"/>
    </source>
</evidence>
<sequence>MKVLGYLKYFLGIEVPRSSSGLFLCQRKYTLDIISKPGLLCAKPCGFPIEHNHRLRLADAPRIEHWEVALRVVRYLKGTQGQGILLRVDIDLSLAGWYDSDWAACPITRRSLTFKWSSSYEELGIAAGVPGLDTVKAKAPRVNKIETNPPAIM</sequence>
<gene>
    <name evidence="2" type="primary">LOC130463288</name>
</gene>
<reference evidence="2" key="2">
    <citation type="submission" date="2025-08" db="UniProtKB">
        <authorList>
            <consortium name="RefSeq"/>
        </authorList>
    </citation>
    <scope>IDENTIFICATION</scope>
    <source>
        <tissue evidence="2">Leaf</tissue>
    </source>
</reference>
<dbReference type="RefSeq" id="XP_056688355.1">
    <property type="nucleotide sequence ID" value="XM_056832377.1"/>
</dbReference>
<dbReference type="PANTHER" id="PTHR11439">
    <property type="entry name" value="GAG-POL-RELATED RETROTRANSPOSON"/>
    <property type="match status" value="1"/>
</dbReference>
<dbReference type="Proteomes" id="UP000813463">
    <property type="component" value="Chromosome 6"/>
</dbReference>
<dbReference type="PANTHER" id="PTHR11439:SF487">
    <property type="entry name" value="RNA-DIRECTED DNA POLYMERASE"/>
    <property type="match status" value="1"/>
</dbReference>
<keyword evidence="1" id="KW-1185">Reference proteome</keyword>
<proteinExistence type="predicted"/>
<dbReference type="GeneID" id="130463288"/>
<evidence type="ECO:0000313" key="1">
    <source>
        <dbReference type="Proteomes" id="UP000813463"/>
    </source>
</evidence>
<accession>A0ABM3QYC0</accession>
<name>A0ABM3QYC0_SPIOL</name>
<protein>
    <submittedName>
        <fullName evidence="2">Uncharacterized mitochondrial protein AtMg00810-like</fullName>
    </submittedName>
</protein>